<evidence type="ECO:0000256" key="5">
    <source>
        <dbReference type="ARBA" id="ARBA00022801"/>
    </source>
</evidence>
<dbReference type="GO" id="GO:0015031">
    <property type="term" value="P:protein transport"/>
    <property type="evidence" value="ECO:0007669"/>
    <property type="project" value="UniProtKB-KW"/>
</dbReference>
<dbReference type="NCBIfam" id="TIGR00040">
    <property type="entry name" value="yfcE"/>
    <property type="match status" value="1"/>
</dbReference>
<keyword evidence="3 8" id="KW-0813">Transport</keyword>
<keyword evidence="6 8" id="KW-0653">Protein transport</keyword>
<dbReference type="InterPro" id="IPR000979">
    <property type="entry name" value="Phosphodiesterase_MJ0936/Vps29"/>
</dbReference>
<accession>A0A1I8AQS6</accession>
<reference evidence="11" key="1">
    <citation type="submission" date="2016-11" db="UniProtKB">
        <authorList>
            <consortium name="WormBaseParasite"/>
        </authorList>
    </citation>
    <scope>IDENTIFICATION</scope>
</reference>
<dbReference type="InterPro" id="IPR024654">
    <property type="entry name" value="Calcineurin-like_PHP_lpxH"/>
</dbReference>
<dbReference type="InterPro" id="IPR028661">
    <property type="entry name" value="Vps29"/>
</dbReference>
<protein>
    <recommendedName>
        <fullName evidence="2 8">Vacuolar protein sorting-associated protein 29</fullName>
    </recommendedName>
    <alternativeName>
        <fullName evidence="7 8">Vesicle protein sorting 29</fullName>
    </alternativeName>
</protein>
<dbReference type="InterPro" id="IPR029052">
    <property type="entry name" value="Metallo-depent_PP-like"/>
</dbReference>
<comment type="similarity">
    <text evidence="1 8">Belongs to the VPS29 family.</text>
</comment>
<evidence type="ECO:0000313" key="11">
    <source>
        <dbReference type="WBParaSite" id="L893_g8499.t1"/>
    </source>
</evidence>
<proteinExistence type="inferred from homology"/>
<dbReference type="WBParaSite" id="L893_g8499.t1">
    <property type="protein sequence ID" value="L893_g8499.t1"/>
    <property type="gene ID" value="L893_g8499"/>
</dbReference>
<organism evidence="10 11">
    <name type="scientific">Steinernema glaseri</name>
    <dbReference type="NCBI Taxonomy" id="37863"/>
    <lineage>
        <taxon>Eukaryota</taxon>
        <taxon>Metazoa</taxon>
        <taxon>Ecdysozoa</taxon>
        <taxon>Nematoda</taxon>
        <taxon>Chromadorea</taxon>
        <taxon>Rhabditida</taxon>
        <taxon>Tylenchina</taxon>
        <taxon>Panagrolaimomorpha</taxon>
        <taxon>Strongyloidoidea</taxon>
        <taxon>Steinernematidae</taxon>
        <taxon>Steinernema</taxon>
    </lineage>
</organism>
<dbReference type="Pfam" id="PF12850">
    <property type="entry name" value="Metallophos_2"/>
    <property type="match status" value="1"/>
</dbReference>
<dbReference type="InterPro" id="IPR020935">
    <property type="entry name" value="PdiEstase_YfcE_CS"/>
</dbReference>
<dbReference type="GO" id="GO:0016787">
    <property type="term" value="F:hydrolase activity"/>
    <property type="evidence" value="ECO:0007669"/>
    <property type="project" value="UniProtKB-KW"/>
</dbReference>
<dbReference type="PANTHER" id="PTHR11124">
    <property type="entry name" value="VACUOLAR SORTING PROTEIN VPS29"/>
    <property type="match status" value="1"/>
</dbReference>
<dbReference type="CDD" id="cd07394">
    <property type="entry name" value="MPP_Vps29"/>
    <property type="match status" value="1"/>
</dbReference>
<dbReference type="AlphaFoldDB" id="A0A1I8AQS6"/>
<feature type="domain" description="Calcineurin-like phosphoesterase" evidence="9">
    <location>
        <begin position="32"/>
        <end position="186"/>
    </location>
</feature>
<evidence type="ECO:0000313" key="10">
    <source>
        <dbReference type="Proteomes" id="UP000095287"/>
    </source>
</evidence>
<evidence type="ECO:0000256" key="6">
    <source>
        <dbReference type="ARBA" id="ARBA00022927"/>
    </source>
</evidence>
<dbReference type="GO" id="GO:0046872">
    <property type="term" value="F:metal ion binding"/>
    <property type="evidence" value="ECO:0007669"/>
    <property type="project" value="UniProtKB-KW"/>
</dbReference>
<dbReference type="SUPFAM" id="SSF56300">
    <property type="entry name" value="Metallo-dependent phosphatases"/>
    <property type="match status" value="1"/>
</dbReference>
<keyword evidence="5" id="KW-0378">Hydrolase</keyword>
<dbReference type="FunFam" id="3.60.21.10:FF:000015">
    <property type="entry name" value="Vacuolar protein sorting-associated protein 29"/>
    <property type="match status" value="1"/>
</dbReference>
<dbReference type="GO" id="GO:0042147">
    <property type="term" value="P:retrograde transport, endosome to Golgi"/>
    <property type="evidence" value="ECO:0007669"/>
    <property type="project" value="InterPro"/>
</dbReference>
<keyword evidence="4" id="KW-0479">Metal-binding</keyword>
<dbReference type="GO" id="GO:0030904">
    <property type="term" value="C:retromer complex"/>
    <property type="evidence" value="ECO:0007669"/>
    <property type="project" value="InterPro"/>
</dbReference>
<evidence type="ECO:0000256" key="2">
    <source>
        <dbReference type="ARBA" id="ARBA00017767"/>
    </source>
</evidence>
<dbReference type="GO" id="GO:0005829">
    <property type="term" value="C:cytosol"/>
    <property type="evidence" value="ECO:0007669"/>
    <property type="project" value="GOC"/>
</dbReference>
<dbReference type="Gene3D" id="3.60.21.10">
    <property type="match status" value="1"/>
</dbReference>
<evidence type="ECO:0000256" key="4">
    <source>
        <dbReference type="ARBA" id="ARBA00022723"/>
    </source>
</evidence>
<evidence type="ECO:0000256" key="7">
    <source>
        <dbReference type="ARBA" id="ARBA00031913"/>
    </source>
</evidence>
<evidence type="ECO:0000256" key="1">
    <source>
        <dbReference type="ARBA" id="ARBA00005945"/>
    </source>
</evidence>
<evidence type="ECO:0000256" key="3">
    <source>
        <dbReference type="ARBA" id="ARBA00022448"/>
    </source>
</evidence>
<sequence length="213" mass="23557">MGCAAPEPAQPCSFLPGFCLAQPLLQFHIQLVLVIGDFHIPSRCSNLPAKFRKLLVPNKMQHVLCTGNLSRDTFDFLKSLASDVHVVKGDFDDSAATYPESKIITVGSFKIGLIHGHQIIPWGDDKIVEMTARQMGVDVLISGHTHQCKVYEKEGIFFINPGSATGAFSTIAENVEPSFTLMDVQTESIVTYLYRLVDDDVKVERITFKKKSA</sequence>
<dbReference type="Proteomes" id="UP000095287">
    <property type="component" value="Unplaced"/>
</dbReference>
<evidence type="ECO:0000259" key="9">
    <source>
        <dbReference type="Pfam" id="PF12850"/>
    </source>
</evidence>
<comment type="function">
    <text evidence="8">Component of the commander complex that is essential for endosomal recycling of transmembrane cargos; the commander complex is composed of the Csubcomplex and the retriever subcomplex. Component of the retriever complex, which is a heterotrimeric complex related to retromer cargo-selective complex (CSC) and essential for retromer-independent retrieval and recycling of numerous cargos. Component of the retromer cargo-selective complex (CSC). The CSC is believed to be the core functional component of retromer or respective retromer complex variants acting to prevent missorting of selected transmembrane cargo proteins into the lysosomal degradation pathway. In the endosomes, retriever complex drives the retrieval and recycling of NxxY-motif-containing cargo proteins by coupling to snx17, a cargo essential for the homeostatic maintenance of numerous cell surface proteins associated with processes that include cell migration, cell adhesion, nutrient supply and cell signaling. The recruitment of the retriever complex to the endosomal membrane involves Cand WASH complexes.</text>
</comment>
<dbReference type="GO" id="GO:0031410">
    <property type="term" value="C:cytoplasmic vesicle"/>
    <property type="evidence" value="ECO:0007669"/>
    <property type="project" value="UniProtKB-ARBA"/>
</dbReference>
<name>A0A1I8AQS6_9BILA</name>
<dbReference type="PROSITE" id="PS01269">
    <property type="entry name" value="UPF0025"/>
    <property type="match status" value="1"/>
</dbReference>
<keyword evidence="10" id="KW-1185">Reference proteome</keyword>
<evidence type="ECO:0000256" key="8">
    <source>
        <dbReference type="RuleBase" id="RU362040"/>
    </source>
</evidence>